<comment type="caution">
    <text evidence="10">The sequence shown here is derived from an EMBL/GenBank/DDBJ whole genome shotgun (WGS) entry which is preliminary data.</text>
</comment>
<dbReference type="FunFam" id="3.40.50.300:FF:000287">
    <property type="entry name" value="Multidrug ABC transporter ATP-binding protein"/>
    <property type="match status" value="1"/>
</dbReference>
<dbReference type="InterPro" id="IPR017871">
    <property type="entry name" value="ABC_transporter-like_CS"/>
</dbReference>
<organism evidence="10 11">
    <name type="scientific">Cohnella nanjingensis</name>
    <dbReference type="NCBI Taxonomy" id="1387779"/>
    <lineage>
        <taxon>Bacteria</taxon>
        <taxon>Bacillati</taxon>
        <taxon>Bacillota</taxon>
        <taxon>Bacilli</taxon>
        <taxon>Bacillales</taxon>
        <taxon>Paenibacillaceae</taxon>
        <taxon>Cohnella</taxon>
    </lineage>
</organism>
<feature type="compositionally biased region" description="Acidic residues" evidence="8">
    <location>
        <begin position="1"/>
        <end position="12"/>
    </location>
</feature>
<protein>
    <submittedName>
        <fullName evidence="10">ATP-binding cassette domain-containing protein</fullName>
    </submittedName>
</protein>
<dbReference type="Pfam" id="PF00005">
    <property type="entry name" value="ABC_tran"/>
    <property type="match status" value="1"/>
</dbReference>
<feature type="compositionally biased region" description="Basic and acidic residues" evidence="8">
    <location>
        <begin position="130"/>
        <end position="150"/>
    </location>
</feature>
<dbReference type="GO" id="GO:0016887">
    <property type="term" value="F:ATP hydrolysis activity"/>
    <property type="evidence" value="ECO:0007669"/>
    <property type="project" value="InterPro"/>
</dbReference>
<dbReference type="SUPFAM" id="SSF52540">
    <property type="entry name" value="P-loop containing nucleoside triphosphate hydrolases"/>
    <property type="match status" value="1"/>
</dbReference>
<dbReference type="PROSITE" id="PS00211">
    <property type="entry name" value="ABC_TRANSPORTER_1"/>
    <property type="match status" value="1"/>
</dbReference>
<evidence type="ECO:0000256" key="5">
    <source>
        <dbReference type="ARBA" id="ARBA00022840"/>
    </source>
</evidence>
<feature type="compositionally biased region" description="Basic and acidic residues" evidence="8">
    <location>
        <begin position="13"/>
        <end position="39"/>
    </location>
</feature>
<reference evidence="10 11" key="1">
    <citation type="submission" date="2020-08" db="EMBL/GenBank/DDBJ databases">
        <title>Cohnella phylogeny.</title>
        <authorList>
            <person name="Dunlap C."/>
        </authorList>
    </citation>
    <scope>NUCLEOTIDE SEQUENCE [LARGE SCALE GENOMIC DNA]</scope>
    <source>
        <strain evidence="10 11">DSM 28246</strain>
    </source>
</reference>
<dbReference type="AlphaFoldDB" id="A0A7X0RLS5"/>
<evidence type="ECO:0000313" key="11">
    <source>
        <dbReference type="Proteomes" id="UP000547209"/>
    </source>
</evidence>
<evidence type="ECO:0000259" key="9">
    <source>
        <dbReference type="PROSITE" id="PS50893"/>
    </source>
</evidence>
<dbReference type="InterPro" id="IPR039421">
    <property type="entry name" value="Type_1_exporter"/>
</dbReference>
<dbReference type="Gene3D" id="3.40.50.300">
    <property type="entry name" value="P-loop containing nucleotide triphosphate hydrolases"/>
    <property type="match status" value="1"/>
</dbReference>
<gene>
    <name evidence="10" type="ORF">H7C19_04100</name>
</gene>
<dbReference type="GO" id="GO:0016020">
    <property type="term" value="C:membrane"/>
    <property type="evidence" value="ECO:0007669"/>
    <property type="project" value="UniProtKB-SubCell"/>
</dbReference>
<dbReference type="GO" id="GO:0015421">
    <property type="term" value="F:ABC-type oligopeptide transporter activity"/>
    <property type="evidence" value="ECO:0007669"/>
    <property type="project" value="TreeGrafter"/>
</dbReference>
<evidence type="ECO:0000256" key="3">
    <source>
        <dbReference type="ARBA" id="ARBA00022692"/>
    </source>
</evidence>
<dbReference type="GO" id="GO:0005524">
    <property type="term" value="F:ATP binding"/>
    <property type="evidence" value="ECO:0007669"/>
    <property type="project" value="UniProtKB-KW"/>
</dbReference>
<evidence type="ECO:0000256" key="8">
    <source>
        <dbReference type="SAM" id="MobiDB-lite"/>
    </source>
</evidence>
<dbReference type="EMBL" id="JACJVP010000005">
    <property type="protein sequence ID" value="MBB6669867.1"/>
    <property type="molecule type" value="Genomic_DNA"/>
</dbReference>
<keyword evidence="7" id="KW-0472">Membrane</keyword>
<dbReference type="InterPro" id="IPR003593">
    <property type="entry name" value="AAA+_ATPase"/>
</dbReference>
<comment type="subcellular location">
    <subcellularLocation>
        <location evidence="1">Membrane</location>
        <topology evidence="1">Multi-pass membrane protein</topology>
    </subcellularLocation>
</comment>
<keyword evidence="4" id="KW-0547">Nucleotide-binding</keyword>
<evidence type="ECO:0000313" key="10">
    <source>
        <dbReference type="EMBL" id="MBB6669867.1"/>
    </source>
</evidence>
<keyword evidence="5 10" id="KW-0067">ATP-binding</keyword>
<evidence type="ECO:0000256" key="7">
    <source>
        <dbReference type="ARBA" id="ARBA00023136"/>
    </source>
</evidence>
<feature type="domain" description="ABC transporter" evidence="9">
    <location>
        <begin position="178"/>
        <end position="412"/>
    </location>
</feature>
<keyword evidence="6" id="KW-1133">Transmembrane helix</keyword>
<dbReference type="CDD" id="cd03254">
    <property type="entry name" value="ABCC_Glucan_exporter_like"/>
    <property type="match status" value="1"/>
</dbReference>
<evidence type="ECO:0000256" key="6">
    <source>
        <dbReference type="ARBA" id="ARBA00022989"/>
    </source>
</evidence>
<feature type="region of interest" description="Disordered" evidence="8">
    <location>
        <begin position="1"/>
        <end position="154"/>
    </location>
</feature>
<evidence type="ECO:0000256" key="2">
    <source>
        <dbReference type="ARBA" id="ARBA00022448"/>
    </source>
</evidence>
<keyword evidence="3" id="KW-0812">Transmembrane</keyword>
<feature type="compositionally biased region" description="Basic and acidic residues" evidence="8">
    <location>
        <begin position="56"/>
        <end position="113"/>
    </location>
</feature>
<dbReference type="PROSITE" id="PS50893">
    <property type="entry name" value="ABC_TRANSPORTER_2"/>
    <property type="match status" value="1"/>
</dbReference>
<keyword evidence="2" id="KW-0813">Transport</keyword>
<evidence type="ECO:0000256" key="1">
    <source>
        <dbReference type="ARBA" id="ARBA00004141"/>
    </source>
</evidence>
<accession>A0A7X0RLS5</accession>
<sequence length="418" mass="45966">MDMETEYEEEPADGSHERASESRHPYEGEHGDTSRRSSKGEIVSKSGHSSEDEERASEKRHLFEGEHADISSRSSEGEHWDESGHSSEGEARASVKRHLYEGEHADISRRSSEGEIVSESGHLSEDEERASEKRHLYEGEQTDMSRRSSEGNHAGADAFAGKIAASPDTTDGVGDGRVVFDRVTFGYQADAPTLREIDFVAEPGQVVALVGPTGAGKTTIINLLTRFYDVDEGAITIDGHDIRGIAKDELRSRLGIVLQDAYLFSDTIRENIRYGRLDATDAQIAEAARLANADAFIRKLPLGYDTPMTSSGGNLSHGQRQLITIARAILANPDILVLDEATSSVDTRTEMHIQEAMNALMQGRTSFVIAHRLNTVRGADLILVIDGGEIIERGTHEQLLAREGFYARLYNSQFQRAV</sequence>
<dbReference type="SMART" id="SM00382">
    <property type="entry name" value="AAA"/>
    <property type="match status" value="1"/>
</dbReference>
<name>A0A7X0RLS5_9BACL</name>
<proteinExistence type="predicted"/>
<dbReference type="Proteomes" id="UP000547209">
    <property type="component" value="Unassembled WGS sequence"/>
</dbReference>
<dbReference type="GO" id="GO:0090374">
    <property type="term" value="P:oligopeptide export from mitochondrion"/>
    <property type="evidence" value="ECO:0007669"/>
    <property type="project" value="TreeGrafter"/>
</dbReference>
<evidence type="ECO:0000256" key="4">
    <source>
        <dbReference type="ARBA" id="ARBA00022741"/>
    </source>
</evidence>
<dbReference type="PANTHER" id="PTHR43394:SF1">
    <property type="entry name" value="ATP-BINDING CASSETTE SUB-FAMILY B MEMBER 10, MITOCHONDRIAL"/>
    <property type="match status" value="1"/>
</dbReference>
<dbReference type="InterPro" id="IPR027417">
    <property type="entry name" value="P-loop_NTPase"/>
</dbReference>
<keyword evidence="11" id="KW-1185">Reference proteome</keyword>
<dbReference type="InterPro" id="IPR003439">
    <property type="entry name" value="ABC_transporter-like_ATP-bd"/>
</dbReference>
<dbReference type="PANTHER" id="PTHR43394">
    <property type="entry name" value="ATP-DEPENDENT PERMEASE MDL1, MITOCHONDRIAL"/>
    <property type="match status" value="1"/>
</dbReference>